<feature type="transmembrane region" description="Helical" evidence="7">
    <location>
        <begin position="154"/>
        <end position="171"/>
    </location>
</feature>
<organism evidence="9 10">
    <name type="scientific">Brachybacterium equifaecis</name>
    <dbReference type="NCBI Taxonomy" id="2910770"/>
    <lineage>
        <taxon>Bacteria</taxon>
        <taxon>Bacillati</taxon>
        <taxon>Actinomycetota</taxon>
        <taxon>Actinomycetes</taxon>
        <taxon>Micrococcales</taxon>
        <taxon>Dermabacteraceae</taxon>
        <taxon>Brachybacterium</taxon>
    </lineage>
</organism>
<dbReference type="PANTHER" id="PTHR30071:SF1">
    <property type="entry name" value="CYTOCHROME B_B6 PROTEIN-RELATED"/>
    <property type="match status" value="1"/>
</dbReference>
<evidence type="ECO:0000256" key="1">
    <source>
        <dbReference type="ARBA" id="ARBA00004141"/>
    </source>
</evidence>
<gene>
    <name evidence="9" type="primary">ccsB</name>
    <name evidence="9" type="ORF">Bequi_05545</name>
</gene>
<dbReference type="PANTHER" id="PTHR30071">
    <property type="entry name" value="HEME EXPORTER PROTEIN C"/>
    <property type="match status" value="1"/>
</dbReference>
<dbReference type="EMBL" id="JAKNCJ010000002">
    <property type="protein sequence ID" value="MCL6422854.1"/>
    <property type="molecule type" value="Genomic_DNA"/>
</dbReference>
<evidence type="ECO:0000256" key="3">
    <source>
        <dbReference type="ARBA" id="ARBA00022748"/>
    </source>
</evidence>
<keyword evidence="10" id="KW-1185">Reference proteome</keyword>
<dbReference type="InterPro" id="IPR045062">
    <property type="entry name" value="Cyt_c_biogenesis_CcsA/CcmC"/>
</dbReference>
<dbReference type="Proteomes" id="UP001203761">
    <property type="component" value="Unassembled WGS sequence"/>
</dbReference>
<feature type="transmembrane region" description="Helical" evidence="7">
    <location>
        <begin position="12"/>
        <end position="35"/>
    </location>
</feature>
<feature type="transmembrane region" description="Helical" evidence="7">
    <location>
        <begin position="282"/>
        <end position="305"/>
    </location>
</feature>
<sequence length="377" mass="40091">MINQQLAEFSNLLIILTVVLYVLALIGFGADLSGVSQRRSDARLRSREAARVPVGAGAPAIGAGGGAEAGAGGGSFAADDDERASALESRDSGPAADGIADGRGAEGDARPAGALTARGFGFVMAAIGAVLHVGAMVLRGIATQRVPWGNMYEFSMTSSAMIVVVFLLFAIRRKDLRLLGTFVILPVLVLMLIAQTAWILPAAELTPSLQNSYWVVIHVGIAIIATALSGLGALIAVLQLVQARHERTLAAQHAAGETRPQAWGRAGAVLSRLPGATALEALCFRIHALAFVCWTFTLIFGAVWANDAWGRYWNWDPKEVWTFVIWVVYACYLHARATRGFRGSKAAWFALAGFACVVINYTVVNLWINGLHSYSGL</sequence>
<feature type="transmembrane region" description="Helical" evidence="7">
    <location>
        <begin position="178"/>
        <end position="200"/>
    </location>
</feature>
<evidence type="ECO:0000256" key="2">
    <source>
        <dbReference type="ARBA" id="ARBA00022692"/>
    </source>
</evidence>
<feature type="transmembrane region" description="Helical" evidence="7">
    <location>
        <begin position="320"/>
        <end position="335"/>
    </location>
</feature>
<dbReference type="InterPro" id="IPR002541">
    <property type="entry name" value="Cyt_c_assembly"/>
</dbReference>
<evidence type="ECO:0000256" key="6">
    <source>
        <dbReference type="SAM" id="MobiDB-lite"/>
    </source>
</evidence>
<accession>A0ABT0R0P9</accession>
<feature type="transmembrane region" description="Helical" evidence="7">
    <location>
        <begin position="120"/>
        <end position="142"/>
    </location>
</feature>
<evidence type="ECO:0000256" key="7">
    <source>
        <dbReference type="SAM" id="Phobius"/>
    </source>
</evidence>
<dbReference type="NCBIfam" id="TIGR03144">
    <property type="entry name" value="cytochr_II_ccsB"/>
    <property type="match status" value="1"/>
</dbReference>
<feature type="region of interest" description="Disordered" evidence="6">
    <location>
        <begin position="87"/>
        <end position="108"/>
    </location>
</feature>
<keyword evidence="2 7" id="KW-0812">Transmembrane</keyword>
<feature type="transmembrane region" description="Helical" evidence="7">
    <location>
        <begin position="212"/>
        <end position="238"/>
    </location>
</feature>
<keyword evidence="5 7" id="KW-0472">Membrane</keyword>
<keyword evidence="3" id="KW-0201">Cytochrome c-type biogenesis</keyword>
<protein>
    <submittedName>
        <fullName evidence="9">C-type cytochrome biogenesis protein CcsB</fullName>
    </submittedName>
</protein>
<evidence type="ECO:0000256" key="5">
    <source>
        <dbReference type="ARBA" id="ARBA00023136"/>
    </source>
</evidence>
<feature type="transmembrane region" description="Helical" evidence="7">
    <location>
        <begin position="347"/>
        <end position="368"/>
    </location>
</feature>
<comment type="subcellular location">
    <subcellularLocation>
        <location evidence="1">Membrane</location>
        <topology evidence="1">Multi-pass membrane protein</topology>
    </subcellularLocation>
</comment>
<keyword evidence="4 7" id="KW-1133">Transmembrane helix</keyword>
<evidence type="ECO:0000313" key="10">
    <source>
        <dbReference type="Proteomes" id="UP001203761"/>
    </source>
</evidence>
<reference evidence="9" key="1">
    <citation type="submission" date="2022-02" db="EMBL/GenBank/DDBJ databases">
        <authorList>
            <person name="Lee M."/>
            <person name="Kim S.-J."/>
            <person name="Jung M.-Y."/>
        </authorList>
    </citation>
    <scope>NUCLEOTIDE SEQUENCE</scope>
    <source>
        <strain evidence="9">JHP9</strain>
    </source>
</reference>
<proteinExistence type="predicted"/>
<dbReference type="InterPro" id="IPR017562">
    <property type="entry name" value="Cyt_c_biogenesis_CcsA"/>
</dbReference>
<evidence type="ECO:0000313" key="9">
    <source>
        <dbReference type="EMBL" id="MCL6422854.1"/>
    </source>
</evidence>
<dbReference type="Pfam" id="PF01578">
    <property type="entry name" value="Cytochrom_C_asm"/>
    <property type="match status" value="1"/>
</dbReference>
<evidence type="ECO:0000256" key="4">
    <source>
        <dbReference type="ARBA" id="ARBA00022989"/>
    </source>
</evidence>
<dbReference type="RefSeq" id="WP_249736968.1">
    <property type="nucleotide sequence ID" value="NZ_JAKNCJ010000002.1"/>
</dbReference>
<name>A0ABT0R0P9_9MICO</name>
<evidence type="ECO:0000259" key="8">
    <source>
        <dbReference type="Pfam" id="PF01578"/>
    </source>
</evidence>
<feature type="domain" description="Cytochrome c assembly protein" evidence="8">
    <location>
        <begin position="148"/>
        <end position="372"/>
    </location>
</feature>
<comment type="caution">
    <text evidence="9">The sequence shown here is derived from an EMBL/GenBank/DDBJ whole genome shotgun (WGS) entry which is preliminary data.</text>
</comment>